<organism evidence="2 3">
    <name type="scientific">Glaciecola petra</name>
    <dbReference type="NCBI Taxonomy" id="3075602"/>
    <lineage>
        <taxon>Bacteria</taxon>
        <taxon>Pseudomonadati</taxon>
        <taxon>Pseudomonadota</taxon>
        <taxon>Gammaproteobacteria</taxon>
        <taxon>Alteromonadales</taxon>
        <taxon>Alteromonadaceae</taxon>
        <taxon>Glaciecola</taxon>
    </lineage>
</organism>
<proteinExistence type="predicted"/>
<reference evidence="2 3" key="1">
    <citation type="submission" date="2023-09" db="EMBL/GenBank/DDBJ databases">
        <authorList>
            <person name="Rey-Velasco X."/>
        </authorList>
    </citation>
    <scope>NUCLEOTIDE SEQUENCE [LARGE SCALE GENOMIC DNA]</scope>
    <source>
        <strain evidence="2 3">P117</strain>
    </source>
</reference>
<dbReference type="RefSeq" id="WP_311367091.1">
    <property type="nucleotide sequence ID" value="NZ_JAVRHX010000001.1"/>
</dbReference>
<evidence type="ECO:0000256" key="1">
    <source>
        <dbReference type="SAM" id="SignalP"/>
    </source>
</evidence>
<evidence type="ECO:0000313" key="2">
    <source>
        <dbReference type="EMBL" id="MDT0593583.1"/>
    </source>
</evidence>
<protein>
    <recommendedName>
        <fullName evidence="4">Phosphate-selective porin O and P</fullName>
    </recommendedName>
</protein>
<keyword evidence="3" id="KW-1185">Reference proteome</keyword>
<evidence type="ECO:0000313" key="3">
    <source>
        <dbReference type="Proteomes" id="UP001253545"/>
    </source>
</evidence>
<evidence type="ECO:0008006" key="4">
    <source>
        <dbReference type="Google" id="ProtNLM"/>
    </source>
</evidence>
<feature type="signal peptide" evidence="1">
    <location>
        <begin position="1"/>
        <end position="30"/>
    </location>
</feature>
<gene>
    <name evidence="2" type="ORF">RM552_01840</name>
</gene>
<dbReference type="SUPFAM" id="SSF56935">
    <property type="entry name" value="Porins"/>
    <property type="match status" value="1"/>
</dbReference>
<sequence>MKTKSELLNFRRLLATALFLVLCLSNNALADIQIDGQVAIEQRVFIEDSLFPGQANSQASIAIAPQFETQLGDAYITFTPFARIDQRDEERSHVDIRELLVSYFFDNWEVRAGIGRVFWGQTESLHLVDIINQTDFIESIDSEDKLGQPMLDLRYLLDSGAISFYVLPYFRERTFPGIEGRLRGQLPLDNDFAQYESEDEESNVDFAVRWQQSIGNLDFGLSYFDGTNRLPEVTFAVDENNLLAALAPQYNQLQQVSIDALYVMDSLLLKLEALRGKSLNDEFSAYVAGLEYTVVDFYDTGYDLGLLMEHQYDEREEQAFIWGQNDLMIGARLQLNDFAGSEILLGYVKDLDNSGTYSATIEGSTRLNQNWRLEINGYFFSSDIPQDPTYTIRRDDHISLNIEYYF</sequence>
<dbReference type="Proteomes" id="UP001253545">
    <property type="component" value="Unassembled WGS sequence"/>
</dbReference>
<keyword evidence="1" id="KW-0732">Signal</keyword>
<comment type="caution">
    <text evidence="2">The sequence shown here is derived from an EMBL/GenBank/DDBJ whole genome shotgun (WGS) entry which is preliminary data.</text>
</comment>
<feature type="chain" id="PRO_5045332472" description="Phosphate-selective porin O and P" evidence="1">
    <location>
        <begin position="31"/>
        <end position="406"/>
    </location>
</feature>
<name>A0ABU2ZLT1_9ALTE</name>
<accession>A0ABU2ZLT1</accession>
<dbReference type="EMBL" id="JAVRHX010000001">
    <property type="protein sequence ID" value="MDT0593583.1"/>
    <property type="molecule type" value="Genomic_DNA"/>
</dbReference>